<reference evidence="1" key="1">
    <citation type="submission" date="2018-05" db="EMBL/GenBank/DDBJ databases">
        <authorList>
            <person name="Lanie J.A."/>
            <person name="Ng W.-L."/>
            <person name="Kazmierczak K.M."/>
            <person name="Andrzejewski T.M."/>
            <person name="Davidsen T.M."/>
            <person name="Wayne K.J."/>
            <person name="Tettelin H."/>
            <person name="Glass J.I."/>
            <person name="Rusch D."/>
            <person name="Podicherti R."/>
            <person name="Tsui H.-C.T."/>
            <person name="Winkler M.E."/>
        </authorList>
    </citation>
    <scope>NUCLEOTIDE SEQUENCE</scope>
</reference>
<dbReference type="EMBL" id="UINC01158261">
    <property type="protein sequence ID" value="SVD55708.1"/>
    <property type="molecule type" value="Genomic_DNA"/>
</dbReference>
<name>A0A382WC58_9ZZZZ</name>
<dbReference type="AlphaFoldDB" id="A0A382WC58"/>
<evidence type="ECO:0000313" key="1">
    <source>
        <dbReference type="EMBL" id="SVD55708.1"/>
    </source>
</evidence>
<evidence type="ECO:0008006" key="2">
    <source>
        <dbReference type="Google" id="ProtNLM"/>
    </source>
</evidence>
<accession>A0A382WC58</accession>
<gene>
    <name evidence="1" type="ORF">METZ01_LOCUS408562</name>
</gene>
<feature type="non-terminal residue" evidence="1">
    <location>
        <position position="196"/>
    </location>
</feature>
<protein>
    <recommendedName>
        <fullName evidence="2">Glycosyl hydrolase-like 10 domain-containing protein</fullName>
    </recommendedName>
</protein>
<organism evidence="1">
    <name type="scientific">marine metagenome</name>
    <dbReference type="NCBI Taxonomy" id="408172"/>
    <lineage>
        <taxon>unclassified sequences</taxon>
        <taxon>metagenomes</taxon>
        <taxon>ecological metagenomes</taxon>
    </lineage>
</organism>
<sequence length="196" mass="21648">MRLEDAWGPVDEVAGTGVDTFVYGVSRDDGLFYPSRVGKRFGEGEDLIQAAYWRVWHNMQSLIDGGLDPLTVLIDRAHEKGMEFIASQRMGAFPGAGEKAAQRDGGPGMTDEAVRDHQFAVLRELALDYPTEGIELDFAAAPGGTDWWVPEDELQQQAPMMTDFMRRVRAMSKERAGSPAVIGARVYPTRELNQAA</sequence>
<proteinExistence type="predicted"/>